<dbReference type="OrthoDB" id="134670at2157"/>
<keyword evidence="2" id="KW-1185">Reference proteome</keyword>
<accession>A0A7Z7AVH6</accession>
<protein>
    <submittedName>
        <fullName evidence="1">Uncharacterized protein</fullName>
    </submittedName>
</protein>
<dbReference type="RefSeq" id="WP_091708809.1">
    <property type="nucleotide sequence ID" value="NZ_FNCA01000002.1"/>
</dbReference>
<name>A0A7Z7AVH6_9EURY</name>
<evidence type="ECO:0000313" key="2">
    <source>
        <dbReference type="Proteomes" id="UP000199259"/>
    </source>
</evidence>
<organism evidence="1 2">
    <name type="scientific">Methanolobus vulcani</name>
    <dbReference type="NCBI Taxonomy" id="38026"/>
    <lineage>
        <taxon>Archaea</taxon>
        <taxon>Methanobacteriati</taxon>
        <taxon>Methanobacteriota</taxon>
        <taxon>Stenosarchaea group</taxon>
        <taxon>Methanomicrobia</taxon>
        <taxon>Methanosarcinales</taxon>
        <taxon>Methanosarcinaceae</taxon>
        <taxon>Methanolobus</taxon>
    </lineage>
</organism>
<comment type="caution">
    <text evidence="1">The sequence shown here is derived from an EMBL/GenBank/DDBJ whole genome shotgun (WGS) entry which is preliminary data.</text>
</comment>
<reference evidence="1 2" key="1">
    <citation type="submission" date="2016-10" db="EMBL/GenBank/DDBJ databases">
        <authorList>
            <person name="Varghese N."/>
            <person name="Submissions S."/>
        </authorList>
    </citation>
    <scope>NUCLEOTIDE SEQUENCE [LARGE SCALE GENOMIC DNA]</scope>
    <source>
        <strain evidence="1 2">PL 12/M</strain>
    </source>
</reference>
<dbReference type="AlphaFoldDB" id="A0A7Z7AVH6"/>
<sequence>MSEEYNLSTVSDGQKNITSQTSAVNTKIEQRTGIVSKVDVGSVSIKLPEDWDYNETVIIDTEKLNAFARNGTLNIALMDEDIDIVIQVIDDRDQDVIRYKGFAQENPDYNVDMSLRGEEVYASITTYDRMYSIFPTDVVADGKTVHYVAVYDITDSRSELEKYSVDPLTFDIINEDSLNHEFSVEVFDPYNKSIFNESYLLNPGETIQSPEISEQLGLHHYVYSLDNGESFVLYVRVERAANLGSSEKASFEITNDPANQLLVSTTIA</sequence>
<proteinExistence type="predicted"/>
<evidence type="ECO:0000313" key="1">
    <source>
        <dbReference type="EMBL" id="SDF51129.1"/>
    </source>
</evidence>
<dbReference type="EMBL" id="FNCA01000002">
    <property type="protein sequence ID" value="SDF51129.1"/>
    <property type="molecule type" value="Genomic_DNA"/>
</dbReference>
<dbReference type="Proteomes" id="UP000199259">
    <property type="component" value="Unassembled WGS sequence"/>
</dbReference>
<gene>
    <name evidence="1" type="ORF">SAMN04488589_0743</name>
</gene>